<dbReference type="InterPro" id="IPR004332">
    <property type="entry name" value="Transposase_MuDR"/>
</dbReference>
<name>A0AAQ3TR47_PASNO</name>
<dbReference type="Proteomes" id="UP001341281">
    <property type="component" value="Chromosome 06"/>
</dbReference>
<reference evidence="7 8" key="1">
    <citation type="submission" date="2024-02" db="EMBL/GenBank/DDBJ databases">
        <title>High-quality chromosome-scale genome assembly of Pensacola bahiagrass (Paspalum notatum Flugge var. saurae).</title>
        <authorList>
            <person name="Vega J.M."/>
            <person name="Podio M."/>
            <person name="Orjuela J."/>
            <person name="Siena L.A."/>
            <person name="Pessino S.C."/>
            <person name="Combes M.C."/>
            <person name="Mariac C."/>
            <person name="Albertini E."/>
            <person name="Pupilli F."/>
            <person name="Ortiz J.P.A."/>
            <person name="Leblanc O."/>
        </authorList>
    </citation>
    <scope>NUCLEOTIDE SEQUENCE [LARGE SCALE GENOMIC DNA]</scope>
    <source>
        <strain evidence="7">R1</strain>
        <tissue evidence="7">Leaf</tissue>
    </source>
</reference>
<organism evidence="7 8">
    <name type="scientific">Paspalum notatum var. saurae</name>
    <dbReference type="NCBI Taxonomy" id="547442"/>
    <lineage>
        <taxon>Eukaryota</taxon>
        <taxon>Viridiplantae</taxon>
        <taxon>Streptophyta</taxon>
        <taxon>Embryophyta</taxon>
        <taxon>Tracheophyta</taxon>
        <taxon>Spermatophyta</taxon>
        <taxon>Magnoliopsida</taxon>
        <taxon>Liliopsida</taxon>
        <taxon>Poales</taxon>
        <taxon>Poaceae</taxon>
        <taxon>PACMAD clade</taxon>
        <taxon>Panicoideae</taxon>
        <taxon>Andropogonodae</taxon>
        <taxon>Paspaleae</taxon>
        <taxon>Paspalinae</taxon>
        <taxon>Paspalum</taxon>
    </lineage>
</organism>
<dbReference type="EMBL" id="CP144750">
    <property type="protein sequence ID" value="WVZ78899.1"/>
    <property type="molecule type" value="Genomic_DNA"/>
</dbReference>
<keyword evidence="2 4" id="KW-0863">Zinc-finger</keyword>
<keyword evidence="8" id="KW-1185">Reference proteome</keyword>
<dbReference type="Pfam" id="PF10551">
    <property type="entry name" value="MULE"/>
    <property type="match status" value="1"/>
</dbReference>
<keyword evidence="1" id="KW-0479">Metal-binding</keyword>
<evidence type="ECO:0000313" key="7">
    <source>
        <dbReference type="EMBL" id="WVZ78899.1"/>
    </source>
</evidence>
<evidence type="ECO:0000256" key="1">
    <source>
        <dbReference type="ARBA" id="ARBA00022723"/>
    </source>
</evidence>
<proteinExistence type="predicted"/>
<protein>
    <recommendedName>
        <fullName evidence="6">SWIM-type domain-containing protein</fullName>
    </recommendedName>
</protein>
<dbReference type="GO" id="GO:0008270">
    <property type="term" value="F:zinc ion binding"/>
    <property type="evidence" value="ECO:0007669"/>
    <property type="project" value="UniProtKB-KW"/>
</dbReference>
<evidence type="ECO:0000256" key="2">
    <source>
        <dbReference type="ARBA" id="ARBA00022771"/>
    </source>
</evidence>
<dbReference type="InterPro" id="IPR007527">
    <property type="entry name" value="Znf_SWIM"/>
</dbReference>
<evidence type="ECO:0000256" key="3">
    <source>
        <dbReference type="ARBA" id="ARBA00022833"/>
    </source>
</evidence>
<feature type="domain" description="SWIM-type" evidence="6">
    <location>
        <begin position="505"/>
        <end position="537"/>
    </location>
</feature>
<dbReference type="PANTHER" id="PTHR31973">
    <property type="entry name" value="POLYPROTEIN, PUTATIVE-RELATED"/>
    <property type="match status" value="1"/>
</dbReference>
<feature type="region of interest" description="Disordered" evidence="5">
    <location>
        <begin position="589"/>
        <end position="610"/>
    </location>
</feature>
<evidence type="ECO:0000259" key="6">
    <source>
        <dbReference type="PROSITE" id="PS50966"/>
    </source>
</evidence>
<feature type="region of interest" description="Disordered" evidence="5">
    <location>
        <begin position="640"/>
        <end position="665"/>
    </location>
</feature>
<evidence type="ECO:0000256" key="5">
    <source>
        <dbReference type="SAM" id="MobiDB-lite"/>
    </source>
</evidence>
<keyword evidence="3" id="KW-0862">Zinc</keyword>
<accession>A0AAQ3TR47</accession>
<sequence length="739" mass="83975">MSSHPEWLPEGHVVDSDTTNFKDFVDDILHTYPCVPTKVVKLYYFCDESNSHVQVCTDQDLVAMFAKHDANANDPPMTVGSIYANMNVFRLALAQHSVKHEFEYDIETSEPGRFRAHCAAKTEGCKWRIHASMMQDDVSIQVKVNPHIHGCASRRRRGKFKQATKFWVAEKVKDWLVDDDEIGPKELQRRIKDEHKVTISYKMVYYGKELALKQLHGDWYESFNNLYRFKAAVEEASPDSFVVIDHEIINEKNRFKRVFFALKACVDGFLNGCRPYLAIDSTFLTGKFRGQLAVAETIDNWSWFLERLRDAIGTPPGLAICTDAGKSIMESVTAVFPSAEHRECMVHLVNNFKKSYRGKVFDDNLWPAAYAWNPYYFEKHWKAMAEAKPAAVKYLRDNHNKIWTRSQFSALSKVDYVTNNLAESCNNWVKGHKGMHLDSLLDTLRQKLMAKFHQRRKLGEKMQGKILEHIVKNLAERSRNLNMDVIGSSNDIGEVSWRGGSGYRYAVNLKERTCTCREWQISGKPCLHAIAMTTSIRNEKLEDYVDMYFSVEKFRKAYEGIIPALPDKTQWPESTHGFFMHPPLLKSTAGRRQTKRFKGSSEGTSGRKGRHRCPICKQLGHHWYTCKEGDPNDIAEMLAARGKPKPRKRKPKEPTTEASGVDASTASGLATVKMVFPPETNSEIAIVPAKKRKKNPAATISTGIRMSGSGSNQVVAAPLAIVLPPPEVQSKEIKQSKAK</sequence>
<gene>
    <name evidence="7" type="ORF">U9M48_026544</name>
</gene>
<dbReference type="InterPro" id="IPR018289">
    <property type="entry name" value="MULE_transposase_dom"/>
</dbReference>
<evidence type="ECO:0000313" key="8">
    <source>
        <dbReference type="Proteomes" id="UP001341281"/>
    </source>
</evidence>
<dbReference type="PROSITE" id="PS50966">
    <property type="entry name" value="ZF_SWIM"/>
    <property type="match status" value="1"/>
</dbReference>
<feature type="compositionally biased region" description="Basic residues" evidence="5">
    <location>
        <begin position="642"/>
        <end position="651"/>
    </location>
</feature>
<dbReference type="AlphaFoldDB" id="A0AAQ3TR47"/>
<dbReference type="PANTHER" id="PTHR31973:SF188">
    <property type="entry name" value="POLYPROTEIN, PUTATIVE-RELATED"/>
    <property type="match status" value="1"/>
</dbReference>
<dbReference type="Pfam" id="PF04434">
    <property type="entry name" value="SWIM"/>
    <property type="match status" value="1"/>
</dbReference>
<dbReference type="Pfam" id="PF03108">
    <property type="entry name" value="DBD_Tnp_Mut"/>
    <property type="match status" value="1"/>
</dbReference>
<evidence type="ECO:0000256" key="4">
    <source>
        <dbReference type="PROSITE-ProRule" id="PRU00325"/>
    </source>
</evidence>
<dbReference type="SMART" id="SM00575">
    <property type="entry name" value="ZnF_PMZ"/>
    <property type="match status" value="1"/>
</dbReference>
<dbReference type="InterPro" id="IPR006564">
    <property type="entry name" value="Znf_PMZ"/>
</dbReference>